<dbReference type="PRINTS" id="PR00598">
    <property type="entry name" value="HTHMARR"/>
</dbReference>
<dbReference type="PROSITE" id="PS50995">
    <property type="entry name" value="HTH_MARR_2"/>
    <property type="match status" value="1"/>
</dbReference>
<gene>
    <name evidence="3" type="ORF">K1Y72_10420</name>
</gene>
<evidence type="ECO:0000259" key="2">
    <source>
        <dbReference type="PROSITE" id="PS50995"/>
    </source>
</evidence>
<name>A0ABS7FTA7_9ACTN</name>
<dbReference type="RefSeq" id="WP_220165540.1">
    <property type="nucleotide sequence ID" value="NZ_JAIBOA010000005.1"/>
</dbReference>
<dbReference type="PANTHER" id="PTHR33164">
    <property type="entry name" value="TRANSCRIPTIONAL REGULATOR, MARR FAMILY"/>
    <property type="match status" value="1"/>
</dbReference>
<keyword evidence="4" id="KW-1185">Reference proteome</keyword>
<dbReference type="EMBL" id="JAIBOA010000005">
    <property type="protein sequence ID" value="MBW8482783.1"/>
    <property type="molecule type" value="Genomic_DNA"/>
</dbReference>
<comment type="caution">
    <text evidence="3">The sequence shown here is derived from an EMBL/GenBank/DDBJ whole genome shotgun (WGS) entry which is preliminary data.</text>
</comment>
<dbReference type="Gene3D" id="1.10.10.10">
    <property type="entry name" value="Winged helix-like DNA-binding domain superfamily/Winged helix DNA-binding domain"/>
    <property type="match status" value="1"/>
</dbReference>
<feature type="region of interest" description="Disordered" evidence="1">
    <location>
        <begin position="1"/>
        <end position="21"/>
    </location>
</feature>
<evidence type="ECO:0000313" key="3">
    <source>
        <dbReference type="EMBL" id="MBW8482783.1"/>
    </source>
</evidence>
<evidence type="ECO:0000313" key="4">
    <source>
        <dbReference type="Proteomes" id="UP000774570"/>
    </source>
</evidence>
<dbReference type="Proteomes" id="UP000774570">
    <property type="component" value="Unassembled WGS sequence"/>
</dbReference>
<feature type="domain" description="HTH marR-type" evidence="2">
    <location>
        <begin position="26"/>
        <end position="158"/>
    </location>
</feature>
<dbReference type="PANTHER" id="PTHR33164:SF43">
    <property type="entry name" value="HTH-TYPE TRANSCRIPTIONAL REPRESSOR YETL"/>
    <property type="match status" value="1"/>
</dbReference>
<dbReference type="SMART" id="SM00347">
    <property type="entry name" value="HTH_MARR"/>
    <property type="match status" value="1"/>
</dbReference>
<dbReference type="InterPro" id="IPR036388">
    <property type="entry name" value="WH-like_DNA-bd_sf"/>
</dbReference>
<evidence type="ECO:0000256" key="1">
    <source>
        <dbReference type="SAM" id="MobiDB-lite"/>
    </source>
</evidence>
<organism evidence="3 4">
    <name type="scientific">Actinomadura parmotrematis</name>
    <dbReference type="NCBI Taxonomy" id="2864039"/>
    <lineage>
        <taxon>Bacteria</taxon>
        <taxon>Bacillati</taxon>
        <taxon>Actinomycetota</taxon>
        <taxon>Actinomycetes</taxon>
        <taxon>Streptosporangiales</taxon>
        <taxon>Thermomonosporaceae</taxon>
        <taxon>Actinomadura</taxon>
    </lineage>
</organism>
<dbReference type="InterPro" id="IPR036390">
    <property type="entry name" value="WH_DNA-bd_sf"/>
</dbReference>
<dbReference type="Pfam" id="PF01047">
    <property type="entry name" value="MarR"/>
    <property type="match status" value="1"/>
</dbReference>
<protein>
    <submittedName>
        <fullName evidence="3">MarR family winged helix-turn-helix transcriptional regulator</fullName>
    </submittedName>
</protein>
<accession>A0ABS7FTA7</accession>
<dbReference type="InterPro" id="IPR039422">
    <property type="entry name" value="MarR/SlyA-like"/>
</dbReference>
<reference evidence="3 4" key="1">
    <citation type="submission" date="2021-07" db="EMBL/GenBank/DDBJ databases">
        <title>Actinomadura sp. PM05-2 isolated from lichen.</title>
        <authorList>
            <person name="Somphong A."/>
            <person name="Phongsopitanun W."/>
            <person name="Tanasupawat S."/>
            <person name="Peongsungnone V."/>
        </authorList>
    </citation>
    <scope>NUCLEOTIDE SEQUENCE [LARGE SCALE GENOMIC DNA]</scope>
    <source>
        <strain evidence="3 4">PM05-2</strain>
    </source>
</reference>
<sequence length="174" mass="19156">MPDGSPPAAPPESAPESAPEPLLSAPSYLVYELVRLIRRKAGTTRTADNGGLLRMPHLMALACVAAYGPLSQREVSDRLWTDAGDLVAVVDALERDGLVERRRDPGDRRRYRLEVTGPGRRALAAQRDRRARLNEELFAPLAEQERADLEDMLLRVLAHHDPRFAPGGARPPIA</sequence>
<feature type="compositionally biased region" description="Pro residues" evidence="1">
    <location>
        <begin position="1"/>
        <end position="13"/>
    </location>
</feature>
<dbReference type="InterPro" id="IPR000835">
    <property type="entry name" value="HTH_MarR-typ"/>
</dbReference>
<proteinExistence type="predicted"/>
<dbReference type="SUPFAM" id="SSF46785">
    <property type="entry name" value="Winged helix' DNA-binding domain"/>
    <property type="match status" value="1"/>
</dbReference>